<organism evidence="1 2">
    <name type="scientific">Shouchella rhizosphaerae</name>
    <dbReference type="NCBI Taxonomy" id="866786"/>
    <lineage>
        <taxon>Bacteria</taxon>
        <taxon>Bacillati</taxon>
        <taxon>Bacillota</taxon>
        <taxon>Bacilli</taxon>
        <taxon>Bacillales</taxon>
        <taxon>Bacillaceae</taxon>
        <taxon>Shouchella</taxon>
    </lineage>
</organism>
<proteinExistence type="predicted"/>
<keyword evidence="2" id="KW-1185">Reference proteome</keyword>
<reference evidence="1 2" key="1">
    <citation type="submission" date="2024-01" db="EMBL/GenBank/DDBJ databases">
        <title>Culturomics analysis of mouse respiratory tract.</title>
        <authorList>
            <person name="Phillips A.M."/>
            <person name="Collette N.M."/>
            <person name="Mageeney C.M."/>
            <person name="Sinha A."/>
            <person name="Hern K.E."/>
            <person name="Arkin A.P."/>
            <person name="Williams K.P."/>
            <person name="Branda S."/>
        </authorList>
    </citation>
    <scope>NUCLEOTIDE SEQUENCE [LARGE SCALE GENOMIC DNA]</scope>
    <source>
        <strain evidence="1 2">CP20</strain>
    </source>
</reference>
<dbReference type="GO" id="GO:0016301">
    <property type="term" value="F:kinase activity"/>
    <property type="evidence" value="ECO:0007669"/>
    <property type="project" value="UniProtKB-KW"/>
</dbReference>
<evidence type="ECO:0000313" key="2">
    <source>
        <dbReference type="Proteomes" id="UP001341136"/>
    </source>
</evidence>
<keyword evidence="1" id="KW-0808">Transferase</keyword>
<name>A0ABZ2CMN6_9BACI</name>
<keyword evidence="1" id="KW-0418">Kinase</keyword>
<dbReference type="Proteomes" id="UP001341136">
    <property type="component" value="Chromosome"/>
</dbReference>
<dbReference type="EMBL" id="CP144921">
    <property type="protein sequence ID" value="WWA28454.1"/>
    <property type="molecule type" value="Genomic_DNA"/>
</dbReference>
<sequence length="62" mass="6510">MAVAIQALVMGIGMGQALGIRFFDQTGSVFDARKGAVVLPSIAAIDLSGIDRSSLYPHRCCL</sequence>
<accession>A0ABZ2CMN6</accession>
<gene>
    <name evidence="1" type="ORF">V5G21_11825</name>
</gene>
<dbReference type="RefSeq" id="WP_259405931.1">
    <property type="nucleotide sequence ID" value="NZ_CP144921.1"/>
</dbReference>
<evidence type="ECO:0000313" key="1">
    <source>
        <dbReference type="EMBL" id="WWA28454.1"/>
    </source>
</evidence>
<protein>
    <submittedName>
        <fullName evidence="1">Glycerate kinase</fullName>
    </submittedName>
</protein>